<dbReference type="Gene3D" id="1.20.1270.60">
    <property type="entry name" value="Arfaptin homology (AH) domain/BAR domain"/>
    <property type="match status" value="1"/>
</dbReference>
<protein>
    <recommendedName>
        <fullName evidence="19">SH3 domain-containing protein</fullName>
    </recommendedName>
</protein>
<dbReference type="PROSITE" id="PS51741">
    <property type="entry name" value="F_BAR"/>
    <property type="match status" value="1"/>
</dbReference>
<dbReference type="PANTHER" id="PTHR15735">
    <property type="entry name" value="FCH AND DOUBLE SH3 DOMAINS PROTEIN"/>
    <property type="match status" value="1"/>
</dbReference>
<dbReference type="FunFam" id="2.30.30.40:FF:000203">
    <property type="entry name" value="Cdc42-interacting protein 4, isoform F"/>
    <property type="match status" value="1"/>
</dbReference>
<dbReference type="AlphaFoldDB" id="A0AA39HFE2"/>
<feature type="domain" description="REM-1" evidence="16">
    <location>
        <begin position="395"/>
        <end position="472"/>
    </location>
</feature>
<evidence type="ECO:0000256" key="13">
    <source>
        <dbReference type="SAM" id="MobiDB-lite"/>
    </source>
</evidence>
<keyword evidence="6" id="KW-0963">Cytoplasm</keyword>
<dbReference type="InterPro" id="IPR011072">
    <property type="entry name" value="HR1_rho-bd"/>
</dbReference>
<evidence type="ECO:0000256" key="4">
    <source>
        <dbReference type="ARBA" id="ARBA00022443"/>
    </source>
</evidence>
<evidence type="ECO:0000313" key="18">
    <source>
        <dbReference type="Proteomes" id="UP001175271"/>
    </source>
</evidence>
<evidence type="ECO:0000256" key="11">
    <source>
        <dbReference type="PROSITE-ProRule" id="PRU01077"/>
    </source>
</evidence>
<feature type="domain" description="F-BAR" evidence="15">
    <location>
        <begin position="35"/>
        <end position="304"/>
    </location>
</feature>
<dbReference type="InterPro" id="IPR057870">
    <property type="entry name" value="HR1_TOCA"/>
</dbReference>
<evidence type="ECO:0000259" key="15">
    <source>
        <dbReference type="PROSITE" id="PS51741"/>
    </source>
</evidence>
<accession>A0AA39HFE2</accession>
<dbReference type="SUPFAM" id="SSF103657">
    <property type="entry name" value="BAR/IMD domain-like"/>
    <property type="match status" value="1"/>
</dbReference>
<proteinExistence type="inferred from homology"/>
<feature type="compositionally biased region" description="Polar residues" evidence="13">
    <location>
        <begin position="521"/>
        <end position="530"/>
    </location>
</feature>
<dbReference type="GO" id="GO:0005737">
    <property type="term" value="C:cytoplasm"/>
    <property type="evidence" value="ECO:0007669"/>
    <property type="project" value="UniProtKB-SubCell"/>
</dbReference>
<evidence type="ECO:0000256" key="9">
    <source>
        <dbReference type="ARBA" id="ARBA00023136"/>
    </source>
</evidence>
<keyword evidence="18" id="KW-1185">Reference proteome</keyword>
<evidence type="ECO:0000256" key="5">
    <source>
        <dbReference type="ARBA" id="ARBA00022475"/>
    </source>
</evidence>
<evidence type="ECO:0000313" key="17">
    <source>
        <dbReference type="EMBL" id="KAK0403783.1"/>
    </source>
</evidence>
<sequence>MLSPVRFAKWTTQKAAPIFNPSYSTSSLDLSDANPIFKAYLSNYAAVLDQTDIVANHTQKGIDTFEKYGQFVKERASIEEEYATKLRNLVKRNLGKKPKEDDPNQAYTYLTSFHELLREIESYALQRESVAEVLKKEIHPAVVQKCLQLKANRKAHLAELSSIQGQMNTTVDMMCKQQKNYAKAFKDAEAAFVKYDKAEKNMDLSRADLEKAKTNATNRNHACEDAKQNYAHSLETANQAQHEYYTNRLPHVLDALRSVDVERIEETKKAMLRSVQAETDVVNVVQRIYADMQTVITKINPEKDMSTLVEQNKSGYAFPEPFPFEDLGSPSAVTQGDTMSSDGSHSMTLKKGTLSNGSAARNANGRGIPRKPSMHHRLFGGSSSSNKNGESDYGSLPPQQKCRKLQHKIEQLEKEMQTKQQGMNGMTKMQQLYKDNPAMGNASEVESQMATNQKEIDKLATEIERMKKLFREATAELNTPLGGGNEASQRPPSAAHISGRSSSPRVPSSLGGGSGDGRAGTPTSQGNKRTSYSEDSISSEGSSARNSTAPSSTIVVNGTNGAHKANSPPLADNSDLYEECEDVPVLGTCKAIYPFDGGSDGTIVMNEGEEMLLLERDEGDGWTRVRTIATKREGFVPTSYLDCKWYPSG</sequence>
<dbReference type="GO" id="GO:0007165">
    <property type="term" value="P:signal transduction"/>
    <property type="evidence" value="ECO:0007669"/>
    <property type="project" value="InterPro"/>
</dbReference>
<dbReference type="SUPFAM" id="SSF50044">
    <property type="entry name" value="SH3-domain"/>
    <property type="match status" value="1"/>
</dbReference>
<keyword evidence="7" id="KW-0254">Endocytosis</keyword>
<gene>
    <name evidence="17" type="ORF">QR680_017119</name>
</gene>
<evidence type="ECO:0000256" key="1">
    <source>
        <dbReference type="ARBA" id="ARBA00004236"/>
    </source>
</evidence>
<dbReference type="InterPro" id="IPR031160">
    <property type="entry name" value="F_BAR_dom"/>
</dbReference>
<feature type="compositionally biased region" description="Low complexity" evidence="13">
    <location>
        <begin position="498"/>
        <end position="509"/>
    </location>
</feature>
<keyword evidence="5" id="KW-1003">Cell membrane</keyword>
<dbReference type="InterPro" id="IPR036028">
    <property type="entry name" value="SH3-like_dom_sf"/>
</dbReference>
<dbReference type="SMART" id="SM00326">
    <property type="entry name" value="SH3"/>
    <property type="match status" value="1"/>
</dbReference>
<feature type="compositionally biased region" description="Polar residues" evidence="13">
    <location>
        <begin position="544"/>
        <end position="560"/>
    </location>
</feature>
<dbReference type="GO" id="GO:0005886">
    <property type="term" value="C:plasma membrane"/>
    <property type="evidence" value="ECO:0007669"/>
    <property type="project" value="UniProtKB-SubCell"/>
</dbReference>
<feature type="compositionally biased region" description="Polar residues" evidence="13">
    <location>
        <begin position="331"/>
        <end position="361"/>
    </location>
</feature>
<evidence type="ECO:0000259" key="14">
    <source>
        <dbReference type="PROSITE" id="PS50002"/>
    </source>
</evidence>
<organism evidence="17 18">
    <name type="scientific">Steinernema hermaphroditum</name>
    <dbReference type="NCBI Taxonomy" id="289476"/>
    <lineage>
        <taxon>Eukaryota</taxon>
        <taxon>Metazoa</taxon>
        <taxon>Ecdysozoa</taxon>
        <taxon>Nematoda</taxon>
        <taxon>Chromadorea</taxon>
        <taxon>Rhabditida</taxon>
        <taxon>Tylenchina</taxon>
        <taxon>Panagrolaimomorpha</taxon>
        <taxon>Strongyloidoidea</taxon>
        <taxon>Steinernematidae</taxon>
        <taxon>Steinernema</taxon>
    </lineage>
</organism>
<evidence type="ECO:0000256" key="3">
    <source>
        <dbReference type="ARBA" id="ARBA00009426"/>
    </source>
</evidence>
<evidence type="ECO:0008006" key="19">
    <source>
        <dbReference type="Google" id="ProtNLM"/>
    </source>
</evidence>
<dbReference type="PANTHER" id="PTHR15735:SF12">
    <property type="entry name" value="CDC42-INTERACTING PROTEIN 4, ISOFORM B"/>
    <property type="match status" value="1"/>
</dbReference>
<feature type="coiled-coil region" evidence="12">
    <location>
        <begin position="402"/>
        <end position="476"/>
    </location>
</feature>
<feature type="coiled-coil region" evidence="12">
    <location>
        <begin position="195"/>
        <end position="243"/>
    </location>
</feature>
<dbReference type="PROSITE" id="PS50002">
    <property type="entry name" value="SH3"/>
    <property type="match status" value="1"/>
</dbReference>
<keyword evidence="9" id="KW-0472">Membrane</keyword>
<dbReference type="EMBL" id="JAUCMV010000004">
    <property type="protein sequence ID" value="KAK0403783.1"/>
    <property type="molecule type" value="Genomic_DNA"/>
</dbReference>
<comment type="caution">
    <text evidence="17">The sequence shown here is derived from an EMBL/GenBank/DDBJ whole genome shotgun (WGS) entry which is preliminary data.</text>
</comment>
<reference evidence="17" key="1">
    <citation type="submission" date="2023-06" db="EMBL/GenBank/DDBJ databases">
        <title>Genomic analysis of the entomopathogenic nematode Steinernema hermaphroditum.</title>
        <authorList>
            <person name="Schwarz E.M."/>
            <person name="Heppert J.K."/>
            <person name="Baniya A."/>
            <person name="Schwartz H.T."/>
            <person name="Tan C.-H."/>
            <person name="Antoshechkin I."/>
            <person name="Sternberg P.W."/>
            <person name="Goodrich-Blair H."/>
            <person name="Dillman A.R."/>
        </authorList>
    </citation>
    <scope>NUCLEOTIDE SEQUENCE</scope>
    <source>
        <strain evidence="17">PS9179</strain>
        <tissue evidence="17">Whole animal</tissue>
    </source>
</reference>
<keyword evidence="8 11" id="KW-0175">Coiled coil</keyword>
<keyword evidence="4 10" id="KW-0728">SH3 domain</keyword>
<dbReference type="PROSITE" id="PS51860">
    <property type="entry name" value="REM_1"/>
    <property type="match status" value="1"/>
</dbReference>
<feature type="region of interest" description="Disordered" evidence="13">
    <location>
        <begin position="477"/>
        <end position="575"/>
    </location>
</feature>
<evidence type="ECO:0000259" key="16">
    <source>
        <dbReference type="PROSITE" id="PS51860"/>
    </source>
</evidence>
<comment type="subcellular location">
    <subcellularLocation>
        <location evidence="1">Cell membrane</location>
    </subcellularLocation>
    <subcellularLocation>
        <location evidence="2">Cytoplasm</location>
    </subcellularLocation>
</comment>
<dbReference type="SMART" id="SM00055">
    <property type="entry name" value="FCH"/>
    <property type="match status" value="1"/>
</dbReference>
<dbReference type="Pfam" id="PF25610">
    <property type="entry name" value="HR1_TOCA"/>
    <property type="match status" value="1"/>
</dbReference>
<dbReference type="Pfam" id="PF00611">
    <property type="entry name" value="FCH"/>
    <property type="match status" value="1"/>
</dbReference>
<dbReference type="Proteomes" id="UP001175271">
    <property type="component" value="Unassembled WGS sequence"/>
</dbReference>
<evidence type="ECO:0000256" key="2">
    <source>
        <dbReference type="ARBA" id="ARBA00004496"/>
    </source>
</evidence>
<name>A0AA39HFE2_9BILA</name>
<dbReference type="InterPro" id="IPR001452">
    <property type="entry name" value="SH3_domain"/>
</dbReference>
<dbReference type="InterPro" id="IPR001060">
    <property type="entry name" value="FCH_dom"/>
</dbReference>
<feature type="compositionally biased region" description="Low complexity" evidence="13">
    <location>
        <begin position="533"/>
        <end position="543"/>
    </location>
</feature>
<comment type="similarity">
    <text evidence="3">Belongs to the FNBP1 family.</text>
</comment>
<dbReference type="InterPro" id="IPR027267">
    <property type="entry name" value="AH/BAR_dom_sf"/>
</dbReference>
<feature type="domain" description="SH3" evidence="14">
    <location>
        <begin position="584"/>
        <end position="646"/>
    </location>
</feature>
<dbReference type="GO" id="GO:0006897">
    <property type="term" value="P:endocytosis"/>
    <property type="evidence" value="ECO:0007669"/>
    <property type="project" value="UniProtKB-KW"/>
</dbReference>
<dbReference type="Gene3D" id="6.10.140.470">
    <property type="match status" value="1"/>
</dbReference>
<feature type="compositionally biased region" description="Basic residues" evidence="13">
    <location>
        <begin position="368"/>
        <end position="378"/>
    </location>
</feature>
<dbReference type="Pfam" id="PF00018">
    <property type="entry name" value="SH3_1"/>
    <property type="match status" value="1"/>
</dbReference>
<evidence type="ECO:0000256" key="8">
    <source>
        <dbReference type="ARBA" id="ARBA00023054"/>
    </source>
</evidence>
<evidence type="ECO:0000256" key="12">
    <source>
        <dbReference type="SAM" id="Coils"/>
    </source>
</evidence>
<dbReference type="Gene3D" id="2.30.30.40">
    <property type="entry name" value="SH3 Domains"/>
    <property type="match status" value="1"/>
</dbReference>
<evidence type="ECO:0000256" key="7">
    <source>
        <dbReference type="ARBA" id="ARBA00022583"/>
    </source>
</evidence>
<evidence type="ECO:0000256" key="6">
    <source>
        <dbReference type="ARBA" id="ARBA00022490"/>
    </source>
</evidence>
<dbReference type="CDD" id="cd11619">
    <property type="entry name" value="HR1_CIP4-like"/>
    <property type="match status" value="1"/>
</dbReference>
<dbReference type="CDD" id="cd11911">
    <property type="entry name" value="SH3_CIP4-like"/>
    <property type="match status" value="1"/>
</dbReference>
<feature type="region of interest" description="Disordered" evidence="13">
    <location>
        <begin position="326"/>
        <end position="402"/>
    </location>
</feature>
<evidence type="ECO:0000256" key="10">
    <source>
        <dbReference type="PROSITE-ProRule" id="PRU00192"/>
    </source>
</evidence>